<gene>
    <name evidence="1" type="ORF">FRC96_09815</name>
</gene>
<evidence type="ECO:0000313" key="2">
    <source>
        <dbReference type="Proteomes" id="UP000321046"/>
    </source>
</evidence>
<proteinExistence type="predicted"/>
<dbReference type="EMBL" id="VOSL01000044">
    <property type="protein sequence ID" value="TXD36366.1"/>
    <property type="molecule type" value="Genomic_DNA"/>
</dbReference>
<accession>A0A5C6XGP7</accession>
<reference evidence="1 2" key="1">
    <citation type="submission" date="2019-08" db="EMBL/GenBank/DDBJ databases">
        <title>Bradymonadales sp. TMQ2.</title>
        <authorList>
            <person name="Liang Q."/>
        </authorList>
    </citation>
    <scope>NUCLEOTIDE SEQUENCE [LARGE SCALE GENOMIC DNA]</scope>
    <source>
        <strain evidence="1 2">TMQ2</strain>
    </source>
</reference>
<dbReference type="SUPFAM" id="SSF110296">
    <property type="entry name" value="Oligoxyloglucan reducing end-specific cellobiohydrolase"/>
    <property type="match status" value="1"/>
</dbReference>
<protein>
    <recommendedName>
        <fullName evidence="3">Photosynthesis system II assembly factor Ycf48/Hcf136-like domain-containing protein</fullName>
    </recommendedName>
</protein>
<name>A0A5C6XGP7_9DELT</name>
<evidence type="ECO:0000313" key="1">
    <source>
        <dbReference type="EMBL" id="TXD36366.1"/>
    </source>
</evidence>
<evidence type="ECO:0008006" key="3">
    <source>
        <dbReference type="Google" id="ProtNLM"/>
    </source>
</evidence>
<dbReference type="Proteomes" id="UP000321046">
    <property type="component" value="Unassembled WGS sequence"/>
</dbReference>
<dbReference type="OrthoDB" id="8093255at2"/>
<sequence>MWFSEDGASFETTLGQHAAQAAIAHDRLYFGTLEPWGYVAHVDLEALAGDAANAHVSYLEPMHVDGFQLVSDGSSVVGAAMGAGLFAHDPGSDRMVNVSPLRRALQEVESAGGGAWVVGDGELFVAEDNLTENPMWVHLASDEHQFERIAALPGALFTLTRDNLFVPLFDDGSQWRMGQSVALGKGRASALHVIGDEVWAGFAPVTLYGEMDIALHGGGLFVADRFAERPTDWSQPDGGLPDLAPGRGTPPVYALFADEVQAIVVGQGGIFLQADDRWVAASDDAGLNADALHIGQVWLAGTPGGIYLATTTQSGSELRRSLDGGSTWELVRSGSPLGRITTMAALEGALLIANESGVFNISADGILMPLGASSPAGRIEALTVNGSTILAAGSHGLQSIELESY</sequence>
<comment type="caution">
    <text evidence="1">The sequence shown here is derived from an EMBL/GenBank/DDBJ whole genome shotgun (WGS) entry which is preliminary data.</text>
</comment>
<dbReference type="AlphaFoldDB" id="A0A5C6XGP7"/>
<organism evidence="1 2">
    <name type="scientific">Lujinxingia vulgaris</name>
    <dbReference type="NCBI Taxonomy" id="2600176"/>
    <lineage>
        <taxon>Bacteria</taxon>
        <taxon>Deltaproteobacteria</taxon>
        <taxon>Bradymonadales</taxon>
        <taxon>Lujinxingiaceae</taxon>
        <taxon>Lujinxingia</taxon>
    </lineage>
</organism>
<dbReference type="RefSeq" id="WP_146974317.1">
    <property type="nucleotide sequence ID" value="NZ_VOSL01000044.1"/>
</dbReference>